<feature type="non-terminal residue" evidence="1">
    <location>
        <position position="57"/>
    </location>
</feature>
<organism evidence="1 2">
    <name type="scientific">Aptenodytes forsteri</name>
    <name type="common">Emperor penguin</name>
    <dbReference type="NCBI Taxonomy" id="9233"/>
    <lineage>
        <taxon>Eukaryota</taxon>
        <taxon>Metazoa</taxon>
        <taxon>Chordata</taxon>
        <taxon>Craniata</taxon>
        <taxon>Vertebrata</taxon>
        <taxon>Euteleostomi</taxon>
        <taxon>Archelosauria</taxon>
        <taxon>Archosauria</taxon>
        <taxon>Dinosauria</taxon>
        <taxon>Saurischia</taxon>
        <taxon>Theropoda</taxon>
        <taxon>Coelurosauria</taxon>
        <taxon>Aves</taxon>
        <taxon>Neognathae</taxon>
        <taxon>Neoaves</taxon>
        <taxon>Aequornithes</taxon>
        <taxon>Sphenisciformes</taxon>
        <taxon>Spheniscidae</taxon>
        <taxon>Aptenodytes</taxon>
    </lineage>
</organism>
<dbReference type="EMBL" id="KL225902">
    <property type="protein sequence ID" value="KFM04616.1"/>
    <property type="molecule type" value="Genomic_DNA"/>
</dbReference>
<reference evidence="1 2" key="1">
    <citation type="submission" date="2014-04" db="EMBL/GenBank/DDBJ databases">
        <title>Genome evolution of avian class.</title>
        <authorList>
            <person name="Zhang G."/>
            <person name="Li C."/>
        </authorList>
    </citation>
    <scope>NUCLEOTIDE SEQUENCE [LARGE SCALE GENOMIC DNA]</scope>
    <source>
        <strain evidence="1">BGI_AS27</strain>
    </source>
</reference>
<evidence type="ECO:0000313" key="2">
    <source>
        <dbReference type="Proteomes" id="UP000053286"/>
    </source>
</evidence>
<sequence length="57" mass="6244">MARGTCFPAPVSQKKVVKESSPPPMVLSLGICPSGWMPCSRQYSSQQVLPIWTPAWP</sequence>
<name>A0A087QTR2_APTFO</name>
<evidence type="ECO:0000313" key="1">
    <source>
        <dbReference type="EMBL" id="KFM04616.1"/>
    </source>
</evidence>
<protein>
    <submittedName>
        <fullName evidence="1">Uncharacterized protein</fullName>
    </submittedName>
</protein>
<proteinExistence type="predicted"/>
<dbReference type="Proteomes" id="UP000053286">
    <property type="component" value="Unassembled WGS sequence"/>
</dbReference>
<accession>A0A087QTR2</accession>
<gene>
    <name evidence="1" type="ORF">AS27_06717</name>
</gene>
<keyword evidence="2" id="KW-1185">Reference proteome</keyword>
<dbReference type="AlphaFoldDB" id="A0A087QTR2"/>